<keyword evidence="1 3" id="KW-0378">Hydrolase</keyword>
<dbReference type="CDD" id="cd18888">
    <property type="entry name" value="NUDIX_ADPRase_Nudt5"/>
    <property type="match status" value="1"/>
</dbReference>
<accession>A0A1X2J292</accession>
<evidence type="ECO:0000259" key="2">
    <source>
        <dbReference type="PROSITE" id="PS51462"/>
    </source>
</evidence>
<evidence type="ECO:0000256" key="1">
    <source>
        <dbReference type="ARBA" id="ARBA00022801"/>
    </source>
</evidence>
<gene>
    <name evidence="3" type="ORF">BCR42DRAFT_401192</name>
</gene>
<dbReference type="InterPro" id="IPR015797">
    <property type="entry name" value="NUDIX_hydrolase-like_dom_sf"/>
</dbReference>
<dbReference type="OrthoDB" id="10249920at2759"/>
<dbReference type="InterPro" id="IPR000086">
    <property type="entry name" value="NUDIX_hydrolase_dom"/>
</dbReference>
<evidence type="ECO:0000313" key="3">
    <source>
        <dbReference type="EMBL" id="ORZ25911.1"/>
    </source>
</evidence>
<feature type="domain" description="Nudix hydrolase" evidence="2">
    <location>
        <begin position="59"/>
        <end position="195"/>
    </location>
</feature>
<dbReference type="AlphaFoldDB" id="A0A1X2J292"/>
<proteinExistence type="predicted"/>
<name>A0A1X2J292_9FUNG</name>
<evidence type="ECO:0000313" key="4">
    <source>
        <dbReference type="Proteomes" id="UP000193560"/>
    </source>
</evidence>
<dbReference type="PROSITE" id="PS00893">
    <property type="entry name" value="NUDIX_BOX"/>
    <property type="match status" value="1"/>
</dbReference>
<dbReference type="InterPro" id="IPR020084">
    <property type="entry name" value="NUDIX_hydrolase_CS"/>
</dbReference>
<reference evidence="3 4" key="1">
    <citation type="submission" date="2016-07" db="EMBL/GenBank/DDBJ databases">
        <title>Pervasive Adenine N6-methylation of Active Genes in Fungi.</title>
        <authorList>
            <consortium name="DOE Joint Genome Institute"/>
            <person name="Mondo S.J."/>
            <person name="Dannebaum R.O."/>
            <person name="Kuo R.C."/>
            <person name="Labutti K."/>
            <person name="Haridas S."/>
            <person name="Kuo A."/>
            <person name="Salamov A."/>
            <person name="Ahrendt S.R."/>
            <person name="Lipzen A."/>
            <person name="Sullivan W."/>
            <person name="Andreopoulos W.B."/>
            <person name="Clum A."/>
            <person name="Lindquist E."/>
            <person name="Daum C."/>
            <person name="Ramamoorthy G.K."/>
            <person name="Gryganskyi A."/>
            <person name="Culley D."/>
            <person name="Magnuson J.K."/>
            <person name="James T.Y."/>
            <person name="O'Malley M.A."/>
            <person name="Stajich J.E."/>
            <person name="Spatafora J.W."/>
            <person name="Visel A."/>
            <person name="Grigoriev I.V."/>
        </authorList>
    </citation>
    <scope>NUCLEOTIDE SEQUENCE [LARGE SCALE GENOMIC DNA]</scope>
    <source>
        <strain evidence="3 4">NRRL 1336</strain>
    </source>
</reference>
<keyword evidence="4" id="KW-1185">Reference proteome</keyword>
<dbReference type="PANTHER" id="PTHR11839">
    <property type="entry name" value="UDP/ADP-SUGAR PYROPHOSPHATASE"/>
    <property type="match status" value="1"/>
</dbReference>
<comment type="caution">
    <text evidence="3">The sequence shown here is derived from an EMBL/GenBank/DDBJ whole genome shotgun (WGS) entry which is preliminary data.</text>
</comment>
<dbReference type="Pfam" id="PF00293">
    <property type="entry name" value="NUDIX"/>
    <property type="match status" value="1"/>
</dbReference>
<dbReference type="STRING" id="90262.A0A1X2J292"/>
<dbReference type="PANTHER" id="PTHR11839:SF1">
    <property type="entry name" value="ADP-SUGAR PYROPHOSPHATASE"/>
    <property type="match status" value="1"/>
</dbReference>
<dbReference type="GO" id="GO:0019693">
    <property type="term" value="P:ribose phosphate metabolic process"/>
    <property type="evidence" value="ECO:0007669"/>
    <property type="project" value="TreeGrafter"/>
</dbReference>
<dbReference type="Proteomes" id="UP000193560">
    <property type="component" value="Unassembled WGS sequence"/>
</dbReference>
<protein>
    <submittedName>
        <fullName evidence="3">NUDIX hydrolase domain-like protein</fullName>
    </submittedName>
</protein>
<dbReference type="GO" id="GO:0016787">
    <property type="term" value="F:hydrolase activity"/>
    <property type="evidence" value="ECO:0007669"/>
    <property type="project" value="UniProtKB-KW"/>
</dbReference>
<dbReference type="EMBL" id="MCGE01000001">
    <property type="protein sequence ID" value="ORZ25911.1"/>
    <property type="molecule type" value="Genomic_DNA"/>
</dbReference>
<dbReference type="Gene3D" id="3.90.79.10">
    <property type="entry name" value="Nucleoside Triphosphate Pyrophosphohydrolase"/>
    <property type="match status" value="1"/>
</dbReference>
<sequence length="215" mass="24251">MLTPLSDIKTITPLVLGQGQWLTLEKLHYFDVNGVKRPWERCVRKNTAALWPMVNKFHSYSVDIHAILKTNHGLQLLLVVQYRPAIEKYAIEFPSGLIDPNETVVNAAHRELKEETGYDVEKDTFRLCTQPVCYEPGLTNSTCYVAHITIDTTAMTASPKPELEQDEWSLQTVALPLKDLMVHLTDLQDKHGLVIDSRVYAFASGLAFSGNDLVQ</sequence>
<dbReference type="PROSITE" id="PS51462">
    <property type="entry name" value="NUDIX"/>
    <property type="match status" value="1"/>
</dbReference>
<dbReference type="GO" id="GO:0006753">
    <property type="term" value="P:nucleoside phosphate metabolic process"/>
    <property type="evidence" value="ECO:0007669"/>
    <property type="project" value="TreeGrafter"/>
</dbReference>
<dbReference type="SUPFAM" id="SSF55811">
    <property type="entry name" value="Nudix"/>
    <property type="match status" value="1"/>
</dbReference>
<organism evidence="3 4">
    <name type="scientific">Absidia repens</name>
    <dbReference type="NCBI Taxonomy" id="90262"/>
    <lineage>
        <taxon>Eukaryota</taxon>
        <taxon>Fungi</taxon>
        <taxon>Fungi incertae sedis</taxon>
        <taxon>Mucoromycota</taxon>
        <taxon>Mucoromycotina</taxon>
        <taxon>Mucoromycetes</taxon>
        <taxon>Mucorales</taxon>
        <taxon>Cunninghamellaceae</taxon>
        <taxon>Absidia</taxon>
    </lineage>
</organism>